<reference evidence="1 2" key="1">
    <citation type="journal article" date="2024" name="Plant Biotechnol. J.">
        <title>Genome and CRISPR/Cas9 system of a widespread forest tree (Populus alba) in the world.</title>
        <authorList>
            <person name="Liu Y.J."/>
            <person name="Jiang P.F."/>
            <person name="Han X.M."/>
            <person name="Li X.Y."/>
            <person name="Wang H.M."/>
            <person name="Wang Y.J."/>
            <person name="Wang X.X."/>
            <person name="Zeng Q.Y."/>
        </authorList>
    </citation>
    <scope>NUCLEOTIDE SEQUENCE [LARGE SCALE GENOMIC DNA]</scope>
    <source>
        <strain evidence="2">cv. PAL-ZL1</strain>
    </source>
</reference>
<sequence>MAADLIKMQLKENNIKDLEDGQFIQNLTRMLNSNSPAYKSACLKRIKKPLLYPQIVKQLLSDSVVIPLLLGLISFVRSDTQLKQEAGEILALLVGACQHPEIRDTSGRKELQSEHNVSLFLQFVNISDPETKIQFLHLLVELSSQSQTAQNLIRPDRYAVAQLFDSVVGDQREVKRWVLKLISCISGNHPDGVPLPPSPSTETAINTFADILPCSLDVEERSIAAAIISQLPKDDIIIDELLKKSEALKAIREKSGTLVKKMRSCEPRNPTVLYKAVNEKRNIQQSDLRRIGEVVFSGNTWSCYSTAFLNFLSYMYSSTSRKFKKAVEKHGSFRVFFLSFFSPSSLLVVMDEDIQHLFPPSDDRSKKLLSSFYLHAWIMSQWRAVLSQLGQSRPFASSTAPKFATMAHNAAHHVPSSRYSATGEHAPFYVMAGMVTVAVAMAFHTMKQQLVHSPGVSINKKRRESIAEVDDPDTVVADASKFLKKSFLRKVAHIQEHNPTLPDPTRANAITKYLYLLPLISHFSQFNA</sequence>
<dbReference type="Proteomes" id="UP000309997">
    <property type="component" value="Unassembled WGS sequence"/>
</dbReference>
<evidence type="ECO:0000313" key="2">
    <source>
        <dbReference type="Proteomes" id="UP000309997"/>
    </source>
</evidence>
<gene>
    <name evidence="1" type="ORF">D5086_007257</name>
</gene>
<accession>A0ACC4CMV6</accession>
<comment type="caution">
    <text evidence="1">The sequence shown here is derived from an EMBL/GenBank/DDBJ whole genome shotgun (WGS) entry which is preliminary data.</text>
</comment>
<organism evidence="1 2">
    <name type="scientific">Populus alba</name>
    <name type="common">White poplar</name>
    <dbReference type="NCBI Taxonomy" id="43335"/>
    <lineage>
        <taxon>Eukaryota</taxon>
        <taxon>Viridiplantae</taxon>
        <taxon>Streptophyta</taxon>
        <taxon>Embryophyta</taxon>
        <taxon>Tracheophyta</taxon>
        <taxon>Spermatophyta</taxon>
        <taxon>Magnoliopsida</taxon>
        <taxon>eudicotyledons</taxon>
        <taxon>Gunneridae</taxon>
        <taxon>Pentapetalae</taxon>
        <taxon>rosids</taxon>
        <taxon>fabids</taxon>
        <taxon>Malpighiales</taxon>
        <taxon>Salicaceae</taxon>
        <taxon>Saliceae</taxon>
        <taxon>Populus</taxon>
    </lineage>
</organism>
<proteinExistence type="predicted"/>
<protein>
    <submittedName>
        <fullName evidence="1">Uncharacterized protein</fullName>
    </submittedName>
</protein>
<dbReference type="EMBL" id="RCHU02000003">
    <property type="protein sequence ID" value="KAL3599339.1"/>
    <property type="molecule type" value="Genomic_DNA"/>
</dbReference>
<name>A0ACC4CMV6_POPAL</name>
<keyword evidence="2" id="KW-1185">Reference proteome</keyword>
<evidence type="ECO:0000313" key="1">
    <source>
        <dbReference type="EMBL" id="KAL3599339.1"/>
    </source>
</evidence>